<evidence type="ECO:0000256" key="2">
    <source>
        <dbReference type="ARBA" id="ARBA00014333"/>
    </source>
</evidence>
<keyword evidence="7" id="KW-0255">Endonuclease</keyword>
<dbReference type="InterPro" id="IPR041062">
    <property type="entry name" value="Csm1_B"/>
</dbReference>
<evidence type="ECO:0000256" key="12">
    <source>
        <dbReference type="ARBA" id="ARBA00032922"/>
    </source>
</evidence>
<dbReference type="Pfam" id="PF18019">
    <property type="entry name" value="Cas3_HD"/>
    <property type="match status" value="1"/>
</dbReference>
<dbReference type="InterPro" id="IPR043128">
    <property type="entry name" value="Rev_trsase/Diguanyl_cyclase"/>
</dbReference>
<keyword evidence="15" id="KW-1185">Reference proteome</keyword>
<dbReference type="EnsemblBacteria" id="ACI20729">
    <property type="protein sequence ID" value="ACI20729"/>
    <property type="gene ID" value="THEYE_A0633"/>
</dbReference>
<keyword evidence="10" id="KW-0067">ATP-binding</keyword>
<keyword evidence="4" id="KW-0540">Nuclease</keyword>
<name>B5YJR1_THEYD</name>
<dbReference type="InterPro" id="IPR038257">
    <property type="entry name" value="CRISPR-assoc_Cas3_HD_sf"/>
</dbReference>
<dbReference type="GO" id="GO:0016740">
    <property type="term" value="F:transferase activity"/>
    <property type="evidence" value="ECO:0007669"/>
    <property type="project" value="UniProtKB-KW"/>
</dbReference>
<evidence type="ECO:0000313" key="15">
    <source>
        <dbReference type="Proteomes" id="UP000000718"/>
    </source>
</evidence>
<dbReference type="Pfam" id="PF22335">
    <property type="entry name" value="Cas10-Cmr2_palm2"/>
    <property type="match status" value="1"/>
</dbReference>
<evidence type="ECO:0000256" key="4">
    <source>
        <dbReference type="ARBA" id="ARBA00022722"/>
    </source>
</evidence>
<dbReference type="OrthoDB" id="9768769at2"/>
<evidence type="ECO:0000256" key="11">
    <source>
        <dbReference type="ARBA" id="ARBA00023118"/>
    </source>
</evidence>
<keyword evidence="6" id="KW-0547">Nucleotide-binding</keyword>
<dbReference type="InterPro" id="IPR006483">
    <property type="entry name" value="CRISPR-assoc_Cas3_HD"/>
</dbReference>
<evidence type="ECO:0000256" key="5">
    <source>
        <dbReference type="ARBA" id="ARBA00022723"/>
    </source>
</evidence>
<evidence type="ECO:0000256" key="9">
    <source>
        <dbReference type="ARBA" id="ARBA00022839"/>
    </source>
</evidence>
<dbReference type="EMBL" id="CP001147">
    <property type="protein sequence ID" value="ACI20729.1"/>
    <property type="molecule type" value="Genomic_DNA"/>
</dbReference>
<evidence type="ECO:0000256" key="8">
    <source>
        <dbReference type="ARBA" id="ARBA00022801"/>
    </source>
</evidence>
<dbReference type="KEGG" id="tye:THEYE_A0633"/>
<keyword evidence="9" id="KW-0269">Exonuclease</keyword>
<dbReference type="CDD" id="cd09680">
    <property type="entry name" value="Cas10_III"/>
    <property type="match status" value="1"/>
</dbReference>
<sequence length="861" mass="99601">MVDREILKIAIAALLHDIGKFSERASVEIPQDYVINNQALYQPKYNHRYTHRHSLHTAYFFDSFSKYLPKQILTDSTADTSLINLAAMHHKPTSAEQLIIREADILSSGIERKEFEEQDAQSRMPKEIPLSTIFEDISINENWKENKPESFKFVYPLATLSPKSIFPVEKSSLKQIDYKTLYEQFIELFKKLPHIEYSPLWFEHLDSLLFLFTSSIPSATVTRDDAGDFKEIITDISLYDHSRLTAAIATAFYAYHRETNSINIDAIKDRDIEKFLLIEGNFYGIQDFIFSDTGDTRKNAAKLLRGRSFYVSLLSELASDFIVEKIGLPSTSIVVNAAGKFRMILPNTERAIKLLAEAENEINDWLIKNFYGEVSIGISSVTASFNVLIDTETLSDIGKKLGKVSEERKFHKFDILKYAGAKTTYLNEFSSEFGICPLCNRRPAGDRNKIDDEHLCDVCFDHVNIGRNLTSKDYIAITYKDADLKDKLRIPIYNRYQLAFITGKLRDLVEAGKVRHFWDINSLWQEELHLSKELFSIKLINAYVPRFTEEHKDAEILEKLKYDESEESLKEIDNLINYGGILSFAHLGKLSLHKIDSEYQGVPALGVFKADVDNLGTIFMKGLRKEKRTFSRYTTLSRQLNLFFTLYVPYLCRTEFKNIYTVFTGGDDLFVIGPWKDTFEFALRVKEDFSKYCCENREISLSAGLFITKSETPVINMAKFSEEALDKAKQKGKNKLTVFDVSVSWDDLSKLAEIESHLHNWLEEEIITKAFSYKLNEIVKMVEEEIHLRQSNSFDLSSLNSLTWRAKLYYSTIRNVAKGYPKDKRIEIAEEVLTHLSLWLEKYRESMRIPLWKTLYMRRKA</sequence>
<dbReference type="GO" id="GO:0051607">
    <property type="term" value="P:defense response to virus"/>
    <property type="evidence" value="ECO:0007669"/>
    <property type="project" value="UniProtKB-KW"/>
</dbReference>
<keyword evidence="11" id="KW-0051">Antiviral defense</keyword>
<dbReference type="Proteomes" id="UP000000718">
    <property type="component" value="Chromosome"/>
</dbReference>
<dbReference type="InterPro" id="IPR052117">
    <property type="entry name" value="Cas10/Csm1_subtype-III-A"/>
</dbReference>
<dbReference type="InterPro" id="IPR054767">
    <property type="entry name" value="Cas10-Cmr2_palm2"/>
</dbReference>
<evidence type="ECO:0000259" key="13">
    <source>
        <dbReference type="PROSITE" id="PS50887"/>
    </source>
</evidence>
<dbReference type="STRING" id="289376.THEYE_A0633"/>
<dbReference type="PANTHER" id="PTHR36528:SF1">
    <property type="entry name" value="CRISPR SYSTEM SINGLE-STRAND-SPECIFIC DEOXYRIBONUCLEASE CAS10_CSM1 (SUBTYPE III-A)"/>
    <property type="match status" value="1"/>
</dbReference>
<feature type="domain" description="GGDEF" evidence="13">
    <location>
        <begin position="603"/>
        <end position="741"/>
    </location>
</feature>
<organism evidence="14 15">
    <name type="scientific">Thermodesulfovibrio yellowstonii (strain ATCC 51303 / DSM 11347 / YP87)</name>
    <dbReference type="NCBI Taxonomy" id="289376"/>
    <lineage>
        <taxon>Bacteria</taxon>
        <taxon>Pseudomonadati</taxon>
        <taxon>Nitrospirota</taxon>
        <taxon>Thermodesulfovibrionia</taxon>
        <taxon>Thermodesulfovibrionales</taxon>
        <taxon>Thermodesulfovibrionaceae</taxon>
        <taxon>Thermodesulfovibrio</taxon>
    </lineage>
</organism>
<evidence type="ECO:0000256" key="10">
    <source>
        <dbReference type="ARBA" id="ARBA00022840"/>
    </source>
</evidence>
<dbReference type="InterPro" id="IPR013408">
    <property type="entry name" value="Cas10/Csm1"/>
</dbReference>
<dbReference type="Gene3D" id="3.30.70.270">
    <property type="match status" value="1"/>
</dbReference>
<gene>
    <name evidence="14" type="primary">csm1_2</name>
    <name evidence="14" type="ordered locus">THEYE_A0633</name>
</gene>
<dbReference type="PROSITE" id="PS50887">
    <property type="entry name" value="GGDEF"/>
    <property type="match status" value="1"/>
</dbReference>
<keyword evidence="8" id="KW-0378">Hydrolase</keyword>
<evidence type="ECO:0000256" key="6">
    <source>
        <dbReference type="ARBA" id="ARBA00022741"/>
    </source>
</evidence>
<dbReference type="GO" id="GO:0004519">
    <property type="term" value="F:endonuclease activity"/>
    <property type="evidence" value="ECO:0007669"/>
    <property type="project" value="UniProtKB-KW"/>
</dbReference>
<dbReference type="RefSeq" id="WP_012545463.1">
    <property type="nucleotide sequence ID" value="NC_011296.1"/>
</dbReference>
<proteinExistence type="inferred from homology"/>
<protein>
    <recommendedName>
        <fullName evidence="2">CRISPR system single-strand-specific deoxyribonuclease Cas10/Csm1 (subtype III-A)</fullName>
    </recommendedName>
    <alternativeName>
        <fullName evidence="12">Cyclic oligoadenylate synthase</fullName>
    </alternativeName>
</protein>
<evidence type="ECO:0000256" key="7">
    <source>
        <dbReference type="ARBA" id="ARBA00022759"/>
    </source>
</evidence>
<reference evidence="15" key="1">
    <citation type="submission" date="2008-08" db="EMBL/GenBank/DDBJ databases">
        <title>The complete genome sequence of Thermodesulfovibrio yellowstonii strain ATCC 51303 / DSM 11347 / YP87.</title>
        <authorList>
            <person name="Dodson R.J."/>
            <person name="Durkin A.S."/>
            <person name="Wu M."/>
            <person name="Eisen J."/>
            <person name="Sutton G."/>
        </authorList>
    </citation>
    <scope>NUCLEOTIDE SEQUENCE [LARGE SCALE GENOMIC DNA]</scope>
    <source>
        <strain evidence="15">ATCC 51303 / DSM 11347 / YP87</strain>
    </source>
</reference>
<keyword evidence="3" id="KW-0808">Transferase</keyword>
<dbReference type="InterPro" id="IPR000160">
    <property type="entry name" value="GGDEF_dom"/>
</dbReference>
<dbReference type="GO" id="GO:0004527">
    <property type="term" value="F:exonuclease activity"/>
    <property type="evidence" value="ECO:0007669"/>
    <property type="project" value="UniProtKB-KW"/>
</dbReference>
<dbReference type="GO" id="GO:0046872">
    <property type="term" value="F:metal ion binding"/>
    <property type="evidence" value="ECO:0007669"/>
    <property type="project" value="UniProtKB-KW"/>
</dbReference>
<reference evidence="14 15" key="2">
    <citation type="journal article" date="2015" name="Genome Announc.">
        <title>Genome Sequence of the Sulfate-Reducing Thermophilic Bacterium Thermodesulfovibrio yellowstonii Strain DSM 11347T (Phylum Nitrospirae).</title>
        <authorList>
            <person name="Bhatnagar S."/>
            <person name="Badger J.H."/>
            <person name="Madupu R."/>
            <person name="Khouri H.M."/>
            <person name="O'Connor E.M."/>
            <person name="Robb F.T."/>
            <person name="Ward N.L."/>
            <person name="Eisen J.A."/>
        </authorList>
    </citation>
    <scope>NUCLEOTIDE SEQUENCE [LARGE SCALE GENOMIC DNA]</scope>
    <source>
        <strain evidence="15">ATCC 51303 / DSM 11347 / YP87</strain>
    </source>
</reference>
<dbReference type="eggNOG" id="COG1353">
    <property type="taxonomic scope" value="Bacteria"/>
</dbReference>
<dbReference type="Gene3D" id="1.10.3210.30">
    <property type="match status" value="1"/>
</dbReference>
<dbReference type="GO" id="GO:0005524">
    <property type="term" value="F:ATP binding"/>
    <property type="evidence" value="ECO:0007669"/>
    <property type="project" value="UniProtKB-KW"/>
</dbReference>
<evidence type="ECO:0000256" key="1">
    <source>
        <dbReference type="ARBA" id="ARBA00005700"/>
    </source>
</evidence>
<accession>B5YJR1</accession>
<dbReference type="NCBIfam" id="TIGR02578">
    <property type="entry name" value="cas_TM1811_Csm1"/>
    <property type="match status" value="1"/>
</dbReference>
<dbReference type="AlphaFoldDB" id="B5YJR1"/>
<dbReference type="InParanoid" id="B5YJR1"/>
<comment type="similarity">
    <text evidence="1">Belongs to the CRISPR-associated Cas10/Csm1 family.</text>
</comment>
<dbReference type="SUPFAM" id="SSF109604">
    <property type="entry name" value="HD-domain/PDEase-like"/>
    <property type="match status" value="1"/>
</dbReference>
<dbReference type="HOGENOM" id="CLU_017487_0_0_0"/>
<evidence type="ECO:0000313" key="14">
    <source>
        <dbReference type="EMBL" id="ACI20729.1"/>
    </source>
</evidence>
<dbReference type="PATRIC" id="fig|289376.4.peg.627"/>
<evidence type="ECO:0000256" key="3">
    <source>
        <dbReference type="ARBA" id="ARBA00022679"/>
    </source>
</evidence>
<keyword evidence="5" id="KW-0479">Metal-binding</keyword>
<dbReference type="PANTHER" id="PTHR36528">
    <property type="entry name" value="CRISPR SYSTEM SINGLE-STRAND-SPECIFIC DEOXYRIBONUCLEASE CAS10/CSM1 (SUBTYPE III-A)"/>
    <property type="match status" value="1"/>
</dbReference>
<dbReference type="Pfam" id="PF18211">
    <property type="entry name" value="Csm1_B"/>
    <property type="match status" value="1"/>
</dbReference>